<dbReference type="Pfam" id="PF00557">
    <property type="entry name" value="Peptidase_M24"/>
    <property type="match status" value="1"/>
</dbReference>
<evidence type="ECO:0000256" key="2">
    <source>
        <dbReference type="SAM" id="MobiDB-lite"/>
    </source>
</evidence>
<feature type="region of interest" description="Disordered" evidence="2">
    <location>
        <begin position="375"/>
        <end position="401"/>
    </location>
</feature>
<keyword evidence="5" id="KW-1185">Reference proteome</keyword>
<dbReference type="InterPro" id="IPR047113">
    <property type="entry name" value="PA2G4/ARX1"/>
</dbReference>
<name>D7FVN0_ECTSI</name>
<protein>
    <recommendedName>
        <fullName evidence="3">Peptidase M24 domain-containing protein</fullName>
    </recommendedName>
</protein>
<gene>
    <name evidence="4" type="ORF">Esi_0297_0001</name>
</gene>
<feature type="compositionally biased region" description="Basic residues" evidence="2">
    <location>
        <begin position="377"/>
        <end position="388"/>
    </location>
</feature>
<dbReference type="SUPFAM" id="SSF46785">
    <property type="entry name" value="Winged helix' DNA-binding domain"/>
    <property type="match status" value="1"/>
</dbReference>
<feature type="region of interest" description="Disordered" evidence="2">
    <location>
        <begin position="1"/>
        <end position="25"/>
    </location>
</feature>
<dbReference type="InterPro" id="IPR036005">
    <property type="entry name" value="Creatinase/aminopeptidase-like"/>
</dbReference>
<dbReference type="EMBL" id="FN649727">
    <property type="protein sequence ID" value="CBJ31951.1"/>
    <property type="molecule type" value="Genomic_DNA"/>
</dbReference>
<dbReference type="eggNOG" id="KOG2776">
    <property type="taxonomic scope" value="Eukaryota"/>
</dbReference>
<dbReference type="FunFam" id="1.10.10.10:FF:000029">
    <property type="entry name" value="Proliferation-associated 2G4, a"/>
    <property type="match status" value="1"/>
</dbReference>
<dbReference type="Gene3D" id="3.90.230.10">
    <property type="entry name" value="Creatinase/methionine aminopeptidase superfamily"/>
    <property type="match status" value="1"/>
</dbReference>
<dbReference type="InterPro" id="IPR036390">
    <property type="entry name" value="WH_DNA-bd_sf"/>
</dbReference>
<dbReference type="Gene3D" id="1.10.10.10">
    <property type="entry name" value="Winged helix-like DNA-binding domain superfamily/Winged helix DNA-binding domain"/>
    <property type="match status" value="1"/>
</dbReference>
<accession>D7FVN0</accession>
<dbReference type="SUPFAM" id="SSF55920">
    <property type="entry name" value="Creatinase/aminopeptidase"/>
    <property type="match status" value="1"/>
</dbReference>
<dbReference type="Proteomes" id="UP000002630">
    <property type="component" value="Linkage Group LG02"/>
</dbReference>
<dbReference type="InParanoid" id="D7FVN0"/>
<dbReference type="InterPro" id="IPR000994">
    <property type="entry name" value="Pept_M24"/>
</dbReference>
<reference evidence="4 5" key="1">
    <citation type="journal article" date="2010" name="Nature">
        <title>The Ectocarpus genome and the independent evolution of multicellularity in brown algae.</title>
        <authorList>
            <person name="Cock J.M."/>
            <person name="Sterck L."/>
            <person name="Rouze P."/>
            <person name="Scornet D."/>
            <person name="Allen A.E."/>
            <person name="Amoutzias G."/>
            <person name="Anthouard V."/>
            <person name="Artiguenave F."/>
            <person name="Aury J.M."/>
            <person name="Badger J.H."/>
            <person name="Beszteri B."/>
            <person name="Billiau K."/>
            <person name="Bonnet E."/>
            <person name="Bothwell J.H."/>
            <person name="Bowler C."/>
            <person name="Boyen C."/>
            <person name="Brownlee C."/>
            <person name="Carrano C.J."/>
            <person name="Charrier B."/>
            <person name="Cho G.Y."/>
            <person name="Coelho S.M."/>
            <person name="Collen J."/>
            <person name="Corre E."/>
            <person name="Da Silva C."/>
            <person name="Delage L."/>
            <person name="Delaroque N."/>
            <person name="Dittami S.M."/>
            <person name="Doulbeau S."/>
            <person name="Elias M."/>
            <person name="Farnham G."/>
            <person name="Gachon C.M."/>
            <person name="Gschloessl B."/>
            <person name="Heesch S."/>
            <person name="Jabbari K."/>
            <person name="Jubin C."/>
            <person name="Kawai H."/>
            <person name="Kimura K."/>
            <person name="Kloareg B."/>
            <person name="Kupper F.C."/>
            <person name="Lang D."/>
            <person name="Le Bail A."/>
            <person name="Leblanc C."/>
            <person name="Lerouge P."/>
            <person name="Lohr M."/>
            <person name="Lopez P.J."/>
            <person name="Martens C."/>
            <person name="Maumus F."/>
            <person name="Michel G."/>
            <person name="Miranda-Saavedra D."/>
            <person name="Morales J."/>
            <person name="Moreau H."/>
            <person name="Motomura T."/>
            <person name="Nagasato C."/>
            <person name="Napoli C.A."/>
            <person name="Nelson D.R."/>
            <person name="Nyvall-Collen P."/>
            <person name="Peters A.F."/>
            <person name="Pommier C."/>
            <person name="Potin P."/>
            <person name="Poulain J."/>
            <person name="Quesneville H."/>
            <person name="Read B."/>
            <person name="Rensing S.A."/>
            <person name="Ritter A."/>
            <person name="Rousvoal S."/>
            <person name="Samanta M."/>
            <person name="Samson G."/>
            <person name="Schroeder D.C."/>
            <person name="Segurens B."/>
            <person name="Strittmatter M."/>
            <person name="Tonon T."/>
            <person name="Tregear J.W."/>
            <person name="Valentin K."/>
            <person name="von Dassow P."/>
            <person name="Yamagishi T."/>
            <person name="Van de Peer Y."/>
            <person name="Wincker P."/>
        </authorList>
    </citation>
    <scope>NUCLEOTIDE SEQUENCE [LARGE SCALE GENOMIC DNA]</scope>
    <source>
        <strain evidence="5">Ec32 / CCAP1310/4</strain>
    </source>
</reference>
<sequence>MAEPAQNADPMEEDVEETKEAAEVTDLSNSDVTTKYQEASKIANLALQGVVQQCVANARVNDLCKFGDTVIEQRCAQIFRSKVKGVATPKGIAFPTCVSVNECVTNNSPLESEASKHEPLKAGDVVKIELGCHVDYYSAVVAHTVKVGVDVATPVTGPEADVMLAAYYAAEVAAKTIKAGNTNTQVTEATKKVADAYGVKFVSGTQMEQITRYGIAGKTIALCSEDKEKEVTFEANEVYGVNVLVSSGDGKVREQDLRTTVFKRNAGKSYQLKMKASRYLFNEVNTRFPSLPFSLRALEDEKQARLGVVECASHELLSSYPVMFAARGSIVAHFRCTVLLLPSGTSKVTGVEFVPAAFSSDKSVDAETQAILDTVSKKKNRNKKKKKAGAAAGETKAMEEA</sequence>
<dbReference type="FunCoup" id="D7FVN0">
    <property type="interactions" value="641"/>
</dbReference>
<dbReference type="OMA" id="SRMFYSE"/>
<evidence type="ECO:0000256" key="1">
    <source>
        <dbReference type="ARBA" id="ARBA00007319"/>
    </source>
</evidence>
<dbReference type="CDD" id="cd01089">
    <property type="entry name" value="PA2G4-like"/>
    <property type="match status" value="1"/>
</dbReference>
<proteinExistence type="inferred from homology"/>
<dbReference type="STRING" id="2880.D7FVN0"/>
<dbReference type="EMBL" id="FN648483">
    <property type="protein sequence ID" value="CBJ31951.1"/>
    <property type="molecule type" value="Genomic_DNA"/>
</dbReference>
<dbReference type="InterPro" id="IPR036388">
    <property type="entry name" value="WH-like_DNA-bd_sf"/>
</dbReference>
<dbReference type="PANTHER" id="PTHR10804">
    <property type="entry name" value="PROTEASE FAMILY M24 METHIONYL AMINOPEPTIDASE, AMINOPEPTIDASE P"/>
    <property type="match status" value="1"/>
</dbReference>
<dbReference type="PANTHER" id="PTHR10804:SF11">
    <property type="entry name" value="PROLIFERATION-ASSOCIATED PROTEIN 2G4"/>
    <property type="match status" value="1"/>
</dbReference>
<evidence type="ECO:0000259" key="3">
    <source>
        <dbReference type="Pfam" id="PF00557"/>
    </source>
</evidence>
<evidence type="ECO:0000313" key="5">
    <source>
        <dbReference type="Proteomes" id="UP000002630"/>
    </source>
</evidence>
<comment type="similarity">
    <text evidence="1">Belongs to the peptidase M24 family.</text>
</comment>
<evidence type="ECO:0000313" key="4">
    <source>
        <dbReference type="EMBL" id="CBJ31951.1"/>
    </source>
</evidence>
<feature type="domain" description="Peptidase M24" evidence="3">
    <location>
        <begin position="35"/>
        <end position="204"/>
    </location>
</feature>
<dbReference type="OrthoDB" id="5876363at2759"/>
<organism evidence="4 5">
    <name type="scientific">Ectocarpus siliculosus</name>
    <name type="common">Brown alga</name>
    <name type="synonym">Conferva siliculosa</name>
    <dbReference type="NCBI Taxonomy" id="2880"/>
    <lineage>
        <taxon>Eukaryota</taxon>
        <taxon>Sar</taxon>
        <taxon>Stramenopiles</taxon>
        <taxon>Ochrophyta</taxon>
        <taxon>PX clade</taxon>
        <taxon>Phaeophyceae</taxon>
        <taxon>Ectocarpales</taxon>
        <taxon>Ectocarpaceae</taxon>
        <taxon>Ectocarpus</taxon>
    </lineage>
</organism>
<dbReference type="AlphaFoldDB" id="D7FVN0"/>